<reference evidence="1 2" key="1">
    <citation type="submission" date="2024-05" db="EMBL/GenBank/DDBJ databases">
        <title>Genetic variation in Jamaican populations of the coffee berry borer (Hypothenemus hampei).</title>
        <authorList>
            <person name="Errbii M."/>
            <person name="Myrie A."/>
        </authorList>
    </citation>
    <scope>NUCLEOTIDE SEQUENCE [LARGE SCALE GENOMIC DNA]</scope>
    <source>
        <strain evidence="1">JA-Hopewell-2020-01-JO</strain>
        <tissue evidence="1">Whole body</tissue>
    </source>
</reference>
<proteinExistence type="predicted"/>
<comment type="caution">
    <text evidence="1">The sequence shown here is derived from an EMBL/GenBank/DDBJ whole genome shotgun (WGS) entry which is preliminary data.</text>
</comment>
<gene>
    <name evidence="1" type="ORF">ABEB36_006092</name>
</gene>
<protein>
    <submittedName>
        <fullName evidence="1">Uncharacterized protein</fullName>
    </submittedName>
</protein>
<accession>A0ABD1F348</accession>
<dbReference type="Proteomes" id="UP001566132">
    <property type="component" value="Unassembled WGS sequence"/>
</dbReference>
<evidence type="ECO:0000313" key="2">
    <source>
        <dbReference type="Proteomes" id="UP001566132"/>
    </source>
</evidence>
<dbReference type="Gene3D" id="3.30.420.10">
    <property type="entry name" value="Ribonuclease H-like superfamily/Ribonuclease H"/>
    <property type="match status" value="1"/>
</dbReference>
<evidence type="ECO:0000313" key="1">
    <source>
        <dbReference type="EMBL" id="KAL1506795.1"/>
    </source>
</evidence>
<organism evidence="1 2">
    <name type="scientific">Hypothenemus hampei</name>
    <name type="common">Coffee berry borer</name>
    <dbReference type="NCBI Taxonomy" id="57062"/>
    <lineage>
        <taxon>Eukaryota</taxon>
        <taxon>Metazoa</taxon>
        <taxon>Ecdysozoa</taxon>
        <taxon>Arthropoda</taxon>
        <taxon>Hexapoda</taxon>
        <taxon>Insecta</taxon>
        <taxon>Pterygota</taxon>
        <taxon>Neoptera</taxon>
        <taxon>Endopterygota</taxon>
        <taxon>Coleoptera</taxon>
        <taxon>Polyphaga</taxon>
        <taxon>Cucujiformia</taxon>
        <taxon>Curculionidae</taxon>
        <taxon>Scolytinae</taxon>
        <taxon>Hypothenemus</taxon>
    </lineage>
</organism>
<keyword evidence="2" id="KW-1185">Reference proteome</keyword>
<dbReference type="EMBL" id="JBDJPC010000004">
    <property type="protein sequence ID" value="KAL1506795.1"/>
    <property type="molecule type" value="Genomic_DNA"/>
</dbReference>
<name>A0ABD1F348_HYPHA</name>
<dbReference type="AlphaFoldDB" id="A0ABD1F348"/>
<dbReference type="InterPro" id="IPR036397">
    <property type="entry name" value="RNaseH_sf"/>
</dbReference>
<sequence>MTDSIWPISWKPSKNTNSFRKVFLNIVYKQGVIDNETCETVSKRILFMQDNMLAHSSSINMNIFRDSMLKLVKPSLYSPDLTISLSLCGKKFIRSERQPAEFLEGCSKYKNHTDRSTNNSARDVAFGFLSSGRTV</sequence>